<dbReference type="Gene3D" id="3.30.1310.10">
    <property type="entry name" value="Nucleoid-associated protein YbaB-like domain"/>
    <property type="match status" value="1"/>
</dbReference>
<dbReference type="OrthoDB" id="4549950at2"/>
<dbReference type="AlphaFoldDB" id="A0A1V2TM26"/>
<proteinExistence type="predicted"/>
<dbReference type="SUPFAM" id="SSF82607">
    <property type="entry name" value="YbaB-like"/>
    <property type="match status" value="1"/>
</dbReference>
<name>A0A1V2TM26_9NOCA</name>
<dbReference type="EMBL" id="MUMY01000001">
    <property type="protein sequence ID" value="ONM50523.1"/>
    <property type="molecule type" value="Genomic_DNA"/>
</dbReference>
<dbReference type="Pfam" id="PF02575">
    <property type="entry name" value="YbaB_DNA_bd"/>
    <property type="match status" value="1"/>
</dbReference>
<protein>
    <recommendedName>
        <fullName evidence="3">YbaB/EbfC family DNA-binding protein</fullName>
    </recommendedName>
</protein>
<reference evidence="1 2" key="1">
    <citation type="journal article" date="2016" name="Antonie Van Leeuwenhoek">
        <title>Nocardia donostiensis sp. nov., isolated from human respiratory specimens.</title>
        <authorList>
            <person name="Ercibengoa M."/>
            <person name="Bell M."/>
            <person name="Marimon J.M."/>
            <person name="Humrighouse B."/>
            <person name="Klenk H.P."/>
            <person name="Potter G."/>
            <person name="Perez-Trallero E."/>
        </authorList>
    </citation>
    <scope>NUCLEOTIDE SEQUENCE [LARGE SCALE GENOMIC DNA]</scope>
    <source>
        <strain evidence="1 2">X1655</strain>
    </source>
</reference>
<dbReference type="InterPro" id="IPR036894">
    <property type="entry name" value="YbaB-like_sf"/>
</dbReference>
<accession>A0A1V2TM26</accession>
<organism evidence="1 2">
    <name type="scientific">Nocardia donostiensis</name>
    <dbReference type="NCBI Taxonomy" id="1538463"/>
    <lineage>
        <taxon>Bacteria</taxon>
        <taxon>Bacillati</taxon>
        <taxon>Actinomycetota</taxon>
        <taxon>Actinomycetes</taxon>
        <taxon>Mycobacteriales</taxon>
        <taxon>Nocardiaceae</taxon>
        <taxon>Nocardia</taxon>
    </lineage>
</organism>
<sequence length="175" mass="18995">MTNEIAKAETTELLCEVKEQMRMIAQVQNARSQLTSSASTRKKRVNVTVNADGIVIATKFGPRVEDLSYSELAKAFTEAAQAAAADVARKGQELMAPLHDRRARLPKLSDLIEGMPDVSGMTPPAPEVTTAPPDTAVGRVYGAGPEDESVVMEFSDVEPHDQHSWTNRGVTDTSW</sequence>
<evidence type="ECO:0008006" key="3">
    <source>
        <dbReference type="Google" id="ProtNLM"/>
    </source>
</evidence>
<dbReference type="GO" id="GO:0003677">
    <property type="term" value="F:DNA binding"/>
    <property type="evidence" value="ECO:0007669"/>
    <property type="project" value="InterPro"/>
</dbReference>
<gene>
    <name evidence="1" type="ORF">B0T46_00995</name>
</gene>
<comment type="caution">
    <text evidence="1">The sequence shown here is derived from an EMBL/GenBank/DDBJ whole genome shotgun (WGS) entry which is preliminary data.</text>
</comment>
<dbReference type="Proteomes" id="UP000188836">
    <property type="component" value="Unassembled WGS sequence"/>
</dbReference>
<evidence type="ECO:0000313" key="1">
    <source>
        <dbReference type="EMBL" id="ONM50523.1"/>
    </source>
</evidence>
<keyword evidence="2" id="KW-1185">Reference proteome</keyword>
<evidence type="ECO:0000313" key="2">
    <source>
        <dbReference type="Proteomes" id="UP000188836"/>
    </source>
</evidence>
<dbReference type="InterPro" id="IPR004401">
    <property type="entry name" value="YbaB/EbfC"/>
</dbReference>